<reference evidence="1 2" key="1">
    <citation type="submission" date="2024-03" db="EMBL/GenBank/DDBJ databases">
        <title>Novel Streptomyces species of biotechnological and ecological value are a feature of Machair soil.</title>
        <authorList>
            <person name="Prole J.R."/>
            <person name="Goodfellow M."/>
            <person name="Allenby N."/>
            <person name="Ward A.C."/>
        </authorList>
    </citation>
    <scope>NUCLEOTIDE SEQUENCE [LARGE SCALE GENOMIC DNA]</scope>
    <source>
        <strain evidence="1 2">MS1.AVA.1</strain>
    </source>
</reference>
<comment type="caution">
    <text evidence="1">The sequence shown here is derived from an EMBL/GenBank/DDBJ whole genome shotgun (WGS) entry which is preliminary data.</text>
</comment>
<name>A0ABU8USK2_9ACTN</name>
<sequence length="127" mass="14017">MGNDTAKVAKLTDTMRDTLTKLSRQGWAFAGASTWKALLRRGLVTANTAPRELGSVWCHYMLTDAGREVAAQGATEDAACGNRWKYGKDVCVREAGHIALHRNTEALEAWTFQWFDNEGTPAEEARS</sequence>
<organism evidence="1 2">
    <name type="scientific">Streptomyces machairae</name>
    <dbReference type="NCBI Taxonomy" id="3134109"/>
    <lineage>
        <taxon>Bacteria</taxon>
        <taxon>Bacillati</taxon>
        <taxon>Actinomycetota</taxon>
        <taxon>Actinomycetes</taxon>
        <taxon>Kitasatosporales</taxon>
        <taxon>Streptomycetaceae</taxon>
        <taxon>Streptomyces</taxon>
    </lineage>
</organism>
<accession>A0ABU8USK2</accession>
<keyword evidence="2" id="KW-1185">Reference proteome</keyword>
<protein>
    <submittedName>
        <fullName evidence="1">Uncharacterized protein</fullName>
    </submittedName>
</protein>
<evidence type="ECO:0000313" key="2">
    <source>
        <dbReference type="Proteomes" id="UP001376459"/>
    </source>
</evidence>
<proteinExistence type="predicted"/>
<dbReference type="Proteomes" id="UP001376459">
    <property type="component" value="Unassembled WGS sequence"/>
</dbReference>
<gene>
    <name evidence="1" type="ORF">WKI71_36605</name>
</gene>
<dbReference type="EMBL" id="JBBKAK010000001">
    <property type="protein sequence ID" value="MEJ8671879.1"/>
    <property type="molecule type" value="Genomic_DNA"/>
</dbReference>
<evidence type="ECO:0000313" key="1">
    <source>
        <dbReference type="EMBL" id="MEJ8671879.1"/>
    </source>
</evidence>